<proteinExistence type="predicted"/>
<accession>A0ABV0MSH5</accession>
<evidence type="ECO:0000313" key="1">
    <source>
        <dbReference type="EMBL" id="MEQ2162077.1"/>
    </source>
</evidence>
<reference evidence="1 2" key="1">
    <citation type="submission" date="2021-06" db="EMBL/GenBank/DDBJ databases">
        <authorList>
            <person name="Palmer J.M."/>
        </authorList>
    </citation>
    <scope>NUCLEOTIDE SEQUENCE [LARGE SCALE GENOMIC DNA]</scope>
    <source>
        <strain evidence="1 2">GA_2019</strain>
        <tissue evidence="1">Muscle</tissue>
    </source>
</reference>
<gene>
    <name evidence="1" type="ORF">GOODEAATRI_016146</name>
</gene>
<comment type="caution">
    <text evidence="1">The sequence shown here is derived from an EMBL/GenBank/DDBJ whole genome shotgun (WGS) entry which is preliminary data.</text>
</comment>
<keyword evidence="2" id="KW-1185">Reference proteome</keyword>
<protein>
    <submittedName>
        <fullName evidence="1">Uncharacterized protein</fullName>
    </submittedName>
</protein>
<dbReference type="EMBL" id="JAHRIO010011225">
    <property type="protein sequence ID" value="MEQ2162077.1"/>
    <property type="molecule type" value="Genomic_DNA"/>
</dbReference>
<dbReference type="Proteomes" id="UP001476798">
    <property type="component" value="Unassembled WGS sequence"/>
</dbReference>
<organism evidence="1 2">
    <name type="scientific">Goodea atripinnis</name>
    <dbReference type="NCBI Taxonomy" id="208336"/>
    <lineage>
        <taxon>Eukaryota</taxon>
        <taxon>Metazoa</taxon>
        <taxon>Chordata</taxon>
        <taxon>Craniata</taxon>
        <taxon>Vertebrata</taxon>
        <taxon>Euteleostomi</taxon>
        <taxon>Actinopterygii</taxon>
        <taxon>Neopterygii</taxon>
        <taxon>Teleostei</taxon>
        <taxon>Neoteleostei</taxon>
        <taxon>Acanthomorphata</taxon>
        <taxon>Ovalentaria</taxon>
        <taxon>Atherinomorphae</taxon>
        <taxon>Cyprinodontiformes</taxon>
        <taxon>Goodeidae</taxon>
        <taxon>Goodea</taxon>
    </lineage>
</organism>
<evidence type="ECO:0000313" key="2">
    <source>
        <dbReference type="Proteomes" id="UP001476798"/>
    </source>
</evidence>
<sequence length="179" mass="20188">MERANGRKEVRQEYRVQWEQEFFWLRREDGKMFCVEVGWVVVHLKLDSSTRGLGALGYFCSIAVPRTAFFLTEFSNLSPGICCSPFSSVELTLPIAPLTTGTTVAFTCQALIPEALVFLHFLMFVFSDVSLSWDGHIDHSSSSLLLISDYNIQVVGYLVGLDLEVPHNLNSVIFHHVAR</sequence>
<name>A0ABV0MSH5_9TELE</name>